<evidence type="ECO:0000256" key="2">
    <source>
        <dbReference type="ARBA" id="ARBA00023242"/>
    </source>
</evidence>
<dbReference type="PROSITE" id="PS51542">
    <property type="entry name" value="FYRN"/>
    <property type="match status" value="1"/>
</dbReference>
<organism evidence="5">
    <name type="scientific">Culex tarsalis</name>
    <name type="common">Encephalitis mosquito</name>
    <dbReference type="NCBI Taxonomy" id="7177"/>
    <lineage>
        <taxon>Eukaryota</taxon>
        <taxon>Metazoa</taxon>
        <taxon>Ecdysozoa</taxon>
        <taxon>Arthropoda</taxon>
        <taxon>Hexapoda</taxon>
        <taxon>Insecta</taxon>
        <taxon>Pterygota</taxon>
        <taxon>Neoptera</taxon>
        <taxon>Endopterygota</taxon>
        <taxon>Diptera</taxon>
        <taxon>Nematocera</taxon>
        <taxon>Culicoidea</taxon>
        <taxon>Culicidae</taxon>
        <taxon>Culicinae</taxon>
        <taxon>Culicini</taxon>
        <taxon>Culex</taxon>
        <taxon>Culex</taxon>
    </lineage>
</organism>
<evidence type="ECO:0000259" key="4">
    <source>
        <dbReference type="Pfam" id="PF24237"/>
    </source>
</evidence>
<sequence>MKTLMLLAAANQRRDYVVFAAVRKSLPPLRRGLLRLVLVALVEGVAMQNSLPTSFPSTSGANNPTVAVRDPAVNARYRRKYCKLKRYIKDLLFENTALCDHVAQVQEHILLVKEERRYLLKKLLEHENEMETQLGRPCSKLNELIANSLPPKRQYKKRNSAATATPEGKPEATSTTTTPKGKPRKPRVNAAAKKNSNNNNVQNSISLISQTMGHPTYPITVAGFTIYNLGEITPERTAYNSDYTIYPVGYTVSRPYGHLQDPTKKCIYTCRVLDNGPTPRFEIVPEHHPELTIAGNSTDACHSTLLQCVNAASLNCRSIDGDWFFGLSHPTISSLIQSFPASKKCVGYRGIKKENFANADKENDPTLNYDALQRHIALSAYHTVPEIKEEPPDELLDHSDGNSFSLS</sequence>
<protein>
    <submittedName>
        <fullName evidence="5">Putative transforming growth factor beta regulated protein 1</fullName>
    </submittedName>
</protein>
<reference evidence="5" key="1">
    <citation type="submission" date="2017-01" db="EMBL/GenBank/DDBJ databases">
        <title>A deep insight into the sialotranscriptome of adult male and female Cluex tarsalis mosquitoes.</title>
        <authorList>
            <person name="Ribeiro J.M."/>
            <person name="Moreira F."/>
            <person name="Bernard K.A."/>
            <person name="Calvo E."/>
        </authorList>
    </citation>
    <scope>NUCLEOTIDE SEQUENCE</scope>
    <source>
        <strain evidence="5">Kern County</strain>
        <tissue evidence="5">Salivary glands</tissue>
    </source>
</reference>
<dbReference type="Pfam" id="PF05964">
    <property type="entry name" value="FYRN"/>
    <property type="match status" value="1"/>
</dbReference>
<dbReference type="AlphaFoldDB" id="A0A1Q3EXF3"/>
<dbReference type="GO" id="GO:0005634">
    <property type="term" value="C:nucleus"/>
    <property type="evidence" value="ECO:0007669"/>
    <property type="project" value="UniProtKB-SubCell"/>
</dbReference>
<evidence type="ECO:0000256" key="1">
    <source>
        <dbReference type="ARBA" id="ARBA00004123"/>
    </source>
</evidence>
<dbReference type="EMBL" id="GFDL01015075">
    <property type="protein sequence ID" value="JAV19970.1"/>
    <property type="molecule type" value="Transcribed_RNA"/>
</dbReference>
<dbReference type="Gene3D" id="3.30.160.360">
    <property type="match status" value="1"/>
</dbReference>
<name>A0A1Q3EXF3_CULTA</name>
<dbReference type="PROSITE" id="PS51543">
    <property type="entry name" value="FYRC"/>
    <property type="match status" value="1"/>
</dbReference>
<feature type="compositionally biased region" description="Low complexity" evidence="3">
    <location>
        <begin position="188"/>
        <end position="202"/>
    </location>
</feature>
<dbReference type="InterPro" id="IPR003889">
    <property type="entry name" value="FYrich_C"/>
</dbReference>
<dbReference type="PANTHER" id="PTHR22715">
    <property type="entry name" value="TRANSFORMING GROWTH FACTOR BETA REGULATED GENE 1"/>
    <property type="match status" value="1"/>
</dbReference>
<evidence type="ECO:0000256" key="3">
    <source>
        <dbReference type="SAM" id="MobiDB-lite"/>
    </source>
</evidence>
<proteinExistence type="predicted"/>
<dbReference type="Pfam" id="PF05965">
    <property type="entry name" value="FYRC"/>
    <property type="match status" value="1"/>
</dbReference>
<feature type="domain" description="INO80 complex subunit E N-terminal" evidence="4">
    <location>
        <begin position="77"/>
        <end position="123"/>
    </location>
</feature>
<dbReference type="SMART" id="SM00542">
    <property type="entry name" value="FYRC"/>
    <property type="match status" value="1"/>
</dbReference>
<comment type="subcellular location">
    <subcellularLocation>
        <location evidence="1">Nucleus</location>
    </subcellularLocation>
</comment>
<dbReference type="InterPro" id="IPR040092">
    <property type="entry name" value="TBRG1"/>
</dbReference>
<evidence type="ECO:0000313" key="5">
    <source>
        <dbReference type="EMBL" id="JAV19970.1"/>
    </source>
</evidence>
<feature type="compositionally biased region" description="Low complexity" evidence="3">
    <location>
        <begin position="171"/>
        <end position="180"/>
    </location>
</feature>
<dbReference type="InterPro" id="IPR056515">
    <property type="entry name" value="INO80E_N"/>
</dbReference>
<dbReference type="Pfam" id="PF24237">
    <property type="entry name" value="INO80E"/>
    <property type="match status" value="1"/>
</dbReference>
<dbReference type="PANTHER" id="PTHR22715:SF0">
    <property type="entry name" value="TRANSFORMING GROWTH FACTOR BETA REGULATOR 1"/>
    <property type="match status" value="1"/>
</dbReference>
<feature type="region of interest" description="Disordered" evidence="3">
    <location>
        <begin position="147"/>
        <end position="202"/>
    </location>
</feature>
<keyword evidence="2" id="KW-0539">Nucleus</keyword>
<accession>A0A1Q3EXF3</accession>
<dbReference type="InterPro" id="IPR003888">
    <property type="entry name" value="FYrich_N"/>
</dbReference>
<dbReference type="GO" id="GO:0051726">
    <property type="term" value="P:regulation of cell cycle"/>
    <property type="evidence" value="ECO:0007669"/>
    <property type="project" value="TreeGrafter"/>
</dbReference>
<dbReference type="SMART" id="SM00541">
    <property type="entry name" value="FYRN"/>
    <property type="match status" value="1"/>
</dbReference>